<proteinExistence type="predicted"/>
<sequence length="163" mass="19069">MEVSTKTLLDNLINKIFKVSHPTTDNSEELDKNYVEKLSDDNENNTTLTTNGDKDSEEDAMEKPKTIYKSTERQISPKDLWILSKHLKDFLDYLTGITEILLVTYQYPIKLKQQIVKDTTNLASLQREIQASVDEVKRLKRDRKAIKKERRENLKILEKLKKT</sequence>
<reference evidence="3" key="2">
    <citation type="submission" date="2017-10" db="EMBL/GenBank/DDBJ databases">
        <title>Ladona fulva Genome sequencing and assembly.</title>
        <authorList>
            <person name="Murali S."/>
            <person name="Richards S."/>
            <person name="Bandaranaike D."/>
            <person name="Bellair M."/>
            <person name="Blankenburg K."/>
            <person name="Chao H."/>
            <person name="Dinh H."/>
            <person name="Doddapaneni H."/>
            <person name="Dugan-Rocha S."/>
            <person name="Elkadiri S."/>
            <person name="Gnanaolivu R."/>
            <person name="Hernandez B."/>
            <person name="Skinner E."/>
            <person name="Javaid M."/>
            <person name="Lee S."/>
            <person name="Li M."/>
            <person name="Ming W."/>
            <person name="Munidasa M."/>
            <person name="Muniz J."/>
            <person name="Nguyen L."/>
            <person name="Hughes D."/>
            <person name="Osuji N."/>
            <person name="Pu L.-L."/>
            <person name="Puazo M."/>
            <person name="Qu C."/>
            <person name="Quiroz J."/>
            <person name="Raj R."/>
            <person name="Weissenberger G."/>
            <person name="Xin Y."/>
            <person name="Zou X."/>
            <person name="Han Y."/>
            <person name="Worley K."/>
            <person name="Muzny D."/>
            <person name="Gibbs R."/>
        </authorList>
    </citation>
    <scope>NUCLEOTIDE SEQUENCE</scope>
    <source>
        <strain evidence="3">Sampled in the wild</strain>
    </source>
</reference>
<evidence type="ECO:0000313" key="3">
    <source>
        <dbReference type="EMBL" id="KAG8231428.1"/>
    </source>
</evidence>
<organism evidence="3 4">
    <name type="scientific">Ladona fulva</name>
    <name type="common">Scarce chaser dragonfly</name>
    <name type="synonym">Libellula fulva</name>
    <dbReference type="NCBI Taxonomy" id="123851"/>
    <lineage>
        <taxon>Eukaryota</taxon>
        <taxon>Metazoa</taxon>
        <taxon>Ecdysozoa</taxon>
        <taxon>Arthropoda</taxon>
        <taxon>Hexapoda</taxon>
        <taxon>Insecta</taxon>
        <taxon>Pterygota</taxon>
        <taxon>Palaeoptera</taxon>
        <taxon>Odonata</taxon>
        <taxon>Epiprocta</taxon>
        <taxon>Anisoptera</taxon>
        <taxon>Libelluloidea</taxon>
        <taxon>Libellulidae</taxon>
        <taxon>Ladona</taxon>
    </lineage>
</organism>
<gene>
    <name evidence="3" type="ORF">J437_LFUL000144</name>
</gene>
<accession>A0A8K0KBP1</accession>
<keyword evidence="1" id="KW-0175">Coiled coil</keyword>
<keyword evidence="4" id="KW-1185">Reference proteome</keyword>
<evidence type="ECO:0000313" key="4">
    <source>
        <dbReference type="Proteomes" id="UP000792457"/>
    </source>
</evidence>
<evidence type="ECO:0000256" key="1">
    <source>
        <dbReference type="SAM" id="Coils"/>
    </source>
</evidence>
<feature type="coiled-coil region" evidence="1">
    <location>
        <begin position="122"/>
        <end position="149"/>
    </location>
</feature>
<comment type="caution">
    <text evidence="3">The sequence shown here is derived from an EMBL/GenBank/DDBJ whole genome shotgun (WGS) entry which is preliminary data.</text>
</comment>
<protein>
    <submittedName>
        <fullName evidence="3">Uncharacterized protein</fullName>
    </submittedName>
</protein>
<dbReference type="AlphaFoldDB" id="A0A8K0KBP1"/>
<evidence type="ECO:0000256" key="2">
    <source>
        <dbReference type="SAM" id="MobiDB-lite"/>
    </source>
</evidence>
<dbReference type="EMBL" id="KZ308556">
    <property type="protein sequence ID" value="KAG8231428.1"/>
    <property type="molecule type" value="Genomic_DNA"/>
</dbReference>
<name>A0A8K0KBP1_LADFU</name>
<feature type="non-terminal residue" evidence="3">
    <location>
        <position position="163"/>
    </location>
</feature>
<reference evidence="3" key="1">
    <citation type="submission" date="2013-04" db="EMBL/GenBank/DDBJ databases">
        <authorList>
            <person name="Qu J."/>
            <person name="Murali S.C."/>
            <person name="Bandaranaike D."/>
            <person name="Bellair M."/>
            <person name="Blankenburg K."/>
            <person name="Chao H."/>
            <person name="Dinh H."/>
            <person name="Doddapaneni H."/>
            <person name="Downs B."/>
            <person name="Dugan-Rocha S."/>
            <person name="Elkadiri S."/>
            <person name="Gnanaolivu R.D."/>
            <person name="Hernandez B."/>
            <person name="Javaid M."/>
            <person name="Jayaseelan J.C."/>
            <person name="Lee S."/>
            <person name="Li M."/>
            <person name="Ming W."/>
            <person name="Munidasa M."/>
            <person name="Muniz J."/>
            <person name="Nguyen L."/>
            <person name="Ongeri F."/>
            <person name="Osuji N."/>
            <person name="Pu L.-L."/>
            <person name="Puazo M."/>
            <person name="Qu C."/>
            <person name="Quiroz J."/>
            <person name="Raj R."/>
            <person name="Weissenberger G."/>
            <person name="Xin Y."/>
            <person name="Zou X."/>
            <person name="Han Y."/>
            <person name="Richards S."/>
            <person name="Worley K."/>
            <person name="Muzny D."/>
            <person name="Gibbs R."/>
        </authorList>
    </citation>
    <scope>NUCLEOTIDE SEQUENCE</scope>
    <source>
        <strain evidence="3">Sampled in the wild</strain>
    </source>
</reference>
<dbReference type="Proteomes" id="UP000792457">
    <property type="component" value="Unassembled WGS sequence"/>
</dbReference>
<feature type="region of interest" description="Disordered" evidence="2">
    <location>
        <begin position="37"/>
        <end position="69"/>
    </location>
</feature>